<feature type="chain" id="PRO_5039474517" evidence="2">
    <location>
        <begin position="24"/>
        <end position="252"/>
    </location>
</feature>
<accession>A0A1H5R6P2</accession>
<name>A0A1H5R6P2_9PSEU</name>
<feature type="signal peptide" evidence="2">
    <location>
        <begin position="1"/>
        <end position="23"/>
    </location>
</feature>
<organism evidence="3 4">
    <name type="scientific">Amycolatopsis pretoriensis</name>
    <dbReference type="NCBI Taxonomy" id="218821"/>
    <lineage>
        <taxon>Bacteria</taxon>
        <taxon>Bacillati</taxon>
        <taxon>Actinomycetota</taxon>
        <taxon>Actinomycetes</taxon>
        <taxon>Pseudonocardiales</taxon>
        <taxon>Pseudonocardiaceae</taxon>
        <taxon>Amycolatopsis</taxon>
    </lineage>
</organism>
<evidence type="ECO:0000313" key="4">
    <source>
        <dbReference type="Proteomes" id="UP000198878"/>
    </source>
</evidence>
<feature type="region of interest" description="Disordered" evidence="1">
    <location>
        <begin position="85"/>
        <end position="114"/>
    </location>
</feature>
<keyword evidence="2" id="KW-0732">Signal</keyword>
<protein>
    <submittedName>
        <fullName evidence="3">Uncharacterized protein</fullName>
    </submittedName>
</protein>
<dbReference type="RefSeq" id="WP_086676175.1">
    <property type="nucleotide sequence ID" value="NZ_FNUJ01000007.1"/>
</dbReference>
<feature type="compositionally biased region" description="Acidic residues" evidence="1">
    <location>
        <begin position="92"/>
        <end position="106"/>
    </location>
</feature>
<dbReference type="AlphaFoldDB" id="A0A1H5R6P2"/>
<gene>
    <name evidence="3" type="ORF">SAMN05421837_107193</name>
</gene>
<evidence type="ECO:0000313" key="3">
    <source>
        <dbReference type="EMBL" id="SEF34072.1"/>
    </source>
</evidence>
<dbReference type="Proteomes" id="UP000198878">
    <property type="component" value="Unassembled WGS sequence"/>
</dbReference>
<evidence type="ECO:0000256" key="1">
    <source>
        <dbReference type="SAM" id="MobiDB-lite"/>
    </source>
</evidence>
<keyword evidence="4" id="KW-1185">Reference proteome</keyword>
<sequence length="252" mass="26140">MSTLRRLALAGAFALPISLVAVAPSSAGTFDGPYEPWTPWSHFETSGSYAGIGGAATTDTEGGSDWWGHHWSESDGAYAGIGGAAVTHSEESGTDDTDWDDGDDDNGGWNNHHNTVTHHVQHHAVSHPDPVDTADHVTYTQPAADTDDDDDADDAASYVQEAHWAGADGASSAHIASHAGDHYATYDSGHLTAGPGGASSEGVHALAVPGYAGYHNWYTAAGAGGTAVHSVTAEADADTHDHGWQDYDSYDS</sequence>
<evidence type="ECO:0000256" key="2">
    <source>
        <dbReference type="SAM" id="SignalP"/>
    </source>
</evidence>
<dbReference type="OrthoDB" id="3626069at2"/>
<proteinExistence type="predicted"/>
<dbReference type="EMBL" id="FNUJ01000007">
    <property type="protein sequence ID" value="SEF34072.1"/>
    <property type="molecule type" value="Genomic_DNA"/>
</dbReference>
<reference evidence="4" key="1">
    <citation type="submission" date="2016-10" db="EMBL/GenBank/DDBJ databases">
        <authorList>
            <person name="Varghese N."/>
            <person name="Submissions S."/>
        </authorList>
    </citation>
    <scope>NUCLEOTIDE SEQUENCE [LARGE SCALE GENOMIC DNA]</scope>
    <source>
        <strain evidence="4">DSM 44654</strain>
    </source>
</reference>
<dbReference type="STRING" id="218821.SAMN05421837_107193"/>